<dbReference type="PANTHER" id="PTHR43874">
    <property type="entry name" value="TWO-COMPONENT RESPONSE REGULATOR"/>
    <property type="match status" value="1"/>
</dbReference>
<dbReference type="InterPro" id="IPR001005">
    <property type="entry name" value="SANT/Myb"/>
</dbReference>
<keyword evidence="13" id="KW-1185">Reference proteome</keyword>
<evidence type="ECO:0008006" key="14">
    <source>
        <dbReference type="Google" id="ProtNLM"/>
    </source>
</evidence>
<evidence type="ECO:0000256" key="4">
    <source>
        <dbReference type="ARBA" id="ARBA00023015"/>
    </source>
</evidence>
<reference evidence="12" key="1">
    <citation type="submission" date="2022-04" db="EMBL/GenBank/DDBJ databases">
        <title>Carnegiea gigantea Genome sequencing and assembly v2.</title>
        <authorList>
            <person name="Copetti D."/>
            <person name="Sanderson M.J."/>
            <person name="Burquez A."/>
            <person name="Wojciechowski M.F."/>
        </authorList>
    </citation>
    <scope>NUCLEOTIDE SEQUENCE</scope>
    <source>
        <strain evidence="12">SGP5-SGP5p</strain>
        <tissue evidence="12">Aerial part</tissue>
    </source>
</reference>
<comment type="subcellular location">
    <subcellularLocation>
        <location evidence="1">Nucleus</location>
    </subcellularLocation>
</comment>
<dbReference type="OrthoDB" id="60033at2759"/>
<dbReference type="NCBIfam" id="TIGR01557">
    <property type="entry name" value="myb_SHAQKYF"/>
    <property type="match status" value="1"/>
</dbReference>
<dbReference type="Pfam" id="PF00072">
    <property type="entry name" value="Response_reg"/>
    <property type="match status" value="1"/>
</dbReference>
<evidence type="ECO:0000259" key="10">
    <source>
        <dbReference type="PROSITE" id="PS50110"/>
    </source>
</evidence>
<evidence type="ECO:0000256" key="1">
    <source>
        <dbReference type="ARBA" id="ARBA00004123"/>
    </source>
</evidence>
<keyword evidence="7" id="KW-0539">Nucleus</keyword>
<dbReference type="Pfam" id="PF00249">
    <property type="entry name" value="Myb_DNA-binding"/>
    <property type="match status" value="1"/>
</dbReference>
<feature type="compositionally biased region" description="Basic and acidic residues" evidence="9">
    <location>
        <begin position="157"/>
        <end position="166"/>
    </location>
</feature>
<proteinExistence type="predicted"/>
<dbReference type="GO" id="GO:0009736">
    <property type="term" value="P:cytokinin-activated signaling pathway"/>
    <property type="evidence" value="ECO:0007669"/>
    <property type="project" value="InterPro"/>
</dbReference>
<keyword evidence="6" id="KW-0804">Transcription</keyword>
<dbReference type="PROSITE" id="PS51294">
    <property type="entry name" value="HTH_MYB"/>
    <property type="match status" value="1"/>
</dbReference>
<feature type="region of interest" description="Disordered" evidence="9">
    <location>
        <begin position="135"/>
        <end position="207"/>
    </location>
</feature>
<dbReference type="SUPFAM" id="SSF46689">
    <property type="entry name" value="Homeodomain-like"/>
    <property type="match status" value="1"/>
</dbReference>
<keyword evidence="2 8" id="KW-0597">Phosphoprotein</keyword>
<accession>A0A9Q1QCQ8</accession>
<evidence type="ECO:0000256" key="6">
    <source>
        <dbReference type="ARBA" id="ARBA00023163"/>
    </source>
</evidence>
<dbReference type="Gene3D" id="3.40.50.2300">
    <property type="match status" value="1"/>
</dbReference>
<keyword evidence="4" id="KW-0805">Transcription regulation</keyword>
<evidence type="ECO:0000256" key="5">
    <source>
        <dbReference type="ARBA" id="ARBA00023159"/>
    </source>
</evidence>
<dbReference type="InterPro" id="IPR011006">
    <property type="entry name" value="CheY-like_superfamily"/>
</dbReference>
<dbReference type="InterPro" id="IPR001789">
    <property type="entry name" value="Sig_transdc_resp-reg_receiver"/>
</dbReference>
<feature type="compositionally biased region" description="Acidic residues" evidence="9">
    <location>
        <begin position="189"/>
        <end position="198"/>
    </location>
</feature>
<evidence type="ECO:0000256" key="7">
    <source>
        <dbReference type="ARBA" id="ARBA00023242"/>
    </source>
</evidence>
<dbReference type="InterPro" id="IPR009057">
    <property type="entry name" value="Homeodomain-like_sf"/>
</dbReference>
<gene>
    <name evidence="12" type="ORF">Cgig2_015053</name>
</gene>
<keyword evidence="5" id="KW-0010">Activator</keyword>
<comment type="caution">
    <text evidence="12">The sequence shown here is derived from an EMBL/GenBank/DDBJ whole genome shotgun (WGS) entry which is preliminary data.</text>
</comment>
<dbReference type="EMBL" id="JAKOGI010000306">
    <property type="protein sequence ID" value="KAJ8437322.1"/>
    <property type="molecule type" value="Genomic_DNA"/>
</dbReference>
<dbReference type="PROSITE" id="PS50110">
    <property type="entry name" value="RESPONSE_REGULATORY"/>
    <property type="match status" value="1"/>
</dbReference>
<evidence type="ECO:0000313" key="13">
    <source>
        <dbReference type="Proteomes" id="UP001153076"/>
    </source>
</evidence>
<dbReference type="FunFam" id="1.10.10.60:FF:000007">
    <property type="entry name" value="Two-component response regulator"/>
    <property type="match status" value="1"/>
</dbReference>
<evidence type="ECO:0000256" key="3">
    <source>
        <dbReference type="ARBA" id="ARBA00023012"/>
    </source>
</evidence>
<feature type="domain" description="Response regulatory" evidence="10">
    <location>
        <begin position="13"/>
        <end position="128"/>
    </location>
</feature>
<organism evidence="12 13">
    <name type="scientific">Carnegiea gigantea</name>
    <dbReference type="NCBI Taxonomy" id="171969"/>
    <lineage>
        <taxon>Eukaryota</taxon>
        <taxon>Viridiplantae</taxon>
        <taxon>Streptophyta</taxon>
        <taxon>Embryophyta</taxon>
        <taxon>Tracheophyta</taxon>
        <taxon>Spermatophyta</taxon>
        <taxon>Magnoliopsida</taxon>
        <taxon>eudicotyledons</taxon>
        <taxon>Gunneridae</taxon>
        <taxon>Pentapetalae</taxon>
        <taxon>Caryophyllales</taxon>
        <taxon>Cactineae</taxon>
        <taxon>Cactaceae</taxon>
        <taxon>Cactoideae</taxon>
        <taxon>Echinocereeae</taxon>
        <taxon>Carnegiea</taxon>
    </lineage>
</organism>
<dbReference type="GO" id="GO:0005634">
    <property type="term" value="C:nucleus"/>
    <property type="evidence" value="ECO:0007669"/>
    <property type="project" value="UniProtKB-SubCell"/>
</dbReference>
<dbReference type="Proteomes" id="UP001153076">
    <property type="component" value="Unassembled WGS sequence"/>
</dbReference>
<dbReference type="SMART" id="SM00448">
    <property type="entry name" value="REC"/>
    <property type="match status" value="1"/>
</dbReference>
<dbReference type="InterPro" id="IPR045279">
    <property type="entry name" value="ARR-like"/>
</dbReference>
<dbReference type="GO" id="GO:0000160">
    <property type="term" value="P:phosphorelay signal transduction system"/>
    <property type="evidence" value="ECO:0007669"/>
    <property type="project" value="UniProtKB-KW"/>
</dbReference>
<dbReference type="CDD" id="cd17584">
    <property type="entry name" value="REC_typeB_ARR-like"/>
    <property type="match status" value="1"/>
</dbReference>
<dbReference type="InterPro" id="IPR006447">
    <property type="entry name" value="Myb_dom_plants"/>
</dbReference>
<dbReference type="Gene3D" id="1.10.10.60">
    <property type="entry name" value="Homeodomain-like"/>
    <property type="match status" value="1"/>
</dbReference>
<name>A0A9Q1QCQ8_9CARY</name>
<dbReference type="SUPFAM" id="SSF52172">
    <property type="entry name" value="CheY-like"/>
    <property type="match status" value="1"/>
</dbReference>
<feature type="compositionally biased region" description="Basic and acidic residues" evidence="9">
    <location>
        <begin position="179"/>
        <end position="188"/>
    </location>
</feature>
<evidence type="ECO:0000256" key="9">
    <source>
        <dbReference type="SAM" id="MobiDB-lite"/>
    </source>
</evidence>
<feature type="modified residue" description="4-aspartylphosphate" evidence="8">
    <location>
        <position position="64"/>
    </location>
</feature>
<keyword evidence="3" id="KW-0902">Two-component regulatory system</keyword>
<evidence type="ECO:0000259" key="11">
    <source>
        <dbReference type="PROSITE" id="PS51294"/>
    </source>
</evidence>
<protein>
    <recommendedName>
        <fullName evidence="14">Two-component response regulator</fullName>
    </recommendedName>
</protein>
<evidence type="ECO:0000256" key="2">
    <source>
        <dbReference type="ARBA" id="ARBA00022553"/>
    </source>
</evidence>
<dbReference type="GO" id="GO:0003677">
    <property type="term" value="F:DNA binding"/>
    <property type="evidence" value="ECO:0007669"/>
    <property type="project" value="InterPro"/>
</dbReference>
<feature type="domain" description="HTH myb-type" evidence="11">
    <location>
        <begin position="202"/>
        <end position="261"/>
    </location>
</feature>
<dbReference type="AlphaFoldDB" id="A0A9Q1QCQ8"/>
<evidence type="ECO:0000313" key="12">
    <source>
        <dbReference type="EMBL" id="KAJ8437322.1"/>
    </source>
</evidence>
<dbReference type="PANTHER" id="PTHR43874:SF205">
    <property type="entry name" value="TWO-COMPONENT RESPONSE REGULATOR ORR23"/>
    <property type="match status" value="1"/>
</dbReference>
<evidence type="ECO:0000256" key="8">
    <source>
        <dbReference type="PROSITE-ProRule" id="PRU00169"/>
    </source>
</evidence>
<dbReference type="InterPro" id="IPR017930">
    <property type="entry name" value="Myb_dom"/>
</dbReference>
<sequence length="583" mass="64083">MKVEDEKFPVGMRVLVVDDDPTCLRLMEALLHKCQYHVTTTSQGKEALKMLKKNKNMFDIVITDVCMPGIDGFKLLQIMALEMDLPVIMLSAYGETKLVMTGIKYGACDYLLKPVRIQELQNIWQHVVRRNKSIMLRRPASSPNDGSKRAIASTSRDAIRDGKPDETSAEDQENGGDYNKVHDGHDTDENANDDESEQEQATQKKPRLFWSHELHQKFIDAVTHLGLDKAFPKKILDLMNVEGLTREQVASHLQKYRIYLRKMNSSSSQPANRIGSLGSEDMHLRSLGGGYGVFRTLGGSANFLGATSFSCLSHPQGGMLGRFNANSGLSMRAIASSPMFQRPQHLNTTSTLTTLGQINPTDLHTNANSHFFQGVPTPSITNAMFNGNPLHITTNVGNPSSSNNFNSSNIGVVQSPAVVQSSAATPIDTDALDYFCGLSSLEDSGGSADQSHGGLNGANSFTNLGNWQDQRPDFILNSSNLPSVQTSLTTVVGPSDRTLNQNNNISSLPFTQLEGTVAPHFTQQNETLRSNVNSVTKFDENYLLDDPKLFGDSSQNSTEYLGDIVGRFLKQVCRLAELFLLSK</sequence>